<organism evidence="2 3">
    <name type="scientific">Piscibacillus halophilus</name>
    <dbReference type="NCBI Taxonomy" id="571933"/>
    <lineage>
        <taxon>Bacteria</taxon>
        <taxon>Bacillati</taxon>
        <taxon>Bacillota</taxon>
        <taxon>Bacilli</taxon>
        <taxon>Bacillales</taxon>
        <taxon>Bacillaceae</taxon>
        <taxon>Piscibacillus</taxon>
    </lineage>
</organism>
<dbReference type="Pfam" id="PF13091">
    <property type="entry name" value="PLDc_2"/>
    <property type="match status" value="2"/>
</dbReference>
<evidence type="ECO:0000259" key="1">
    <source>
        <dbReference type="PROSITE" id="PS50035"/>
    </source>
</evidence>
<sequence length="389" mass="45644">MWVLVVIIIVILLFLIKQRLETDTSEHAYPHRLANIDFFNDGEELYEQYFKDIQAAKHYVCVSFFIVKSDHFSESFFKLLADASTRGVNVYLLVDLLGSMAIKKGDREELKKAGVNIHYSNRLKFLSPIRSFHRRNHRKIAIMDGQTAYIGGYNIGDEYINESSRFSFWRDYHLRLTGEIVSDVLNVFYHDWKLNTNEELDLPLNQSEPGQYECQLIPTSNGTLHHTFYNLIEQAEKRIAIGSPYFIPSQKLIDLLEEKIAQGVKVQIIYPHDSDHILVKEASSPFLSKMHRAGAEVKLFKKGFYHAKAIFIDDQVCDIGTANFDQRSLYYNNEVNLIIYNQQLVQKLYQHYAEDFNYASPFYEDWYDYPNSQFTWLKKFLARIFYPLL</sequence>
<dbReference type="GO" id="GO:0032049">
    <property type="term" value="P:cardiolipin biosynthetic process"/>
    <property type="evidence" value="ECO:0007669"/>
    <property type="project" value="UniProtKB-ARBA"/>
</dbReference>
<keyword evidence="3" id="KW-1185">Reference proteome</keyword>
<evidence type="ECO:0000313" key="3">
    <source>
        <dbReference type="Proteomes" id="UP000199427"/>
    </source>
</evidence>
<proteinExistence type="predicted"/>
<name>A0A1H9E526_9BACI</name>
<protein>
    <submittedName>
        <fullName evidence="2">Cardiolipin synthase</fullName>
    </submittedName>
</protein>
<dbReference type="AlphaFoldDB" id="A0A1H9E526"/>
<dbReference type="PANTHER" id="PTHR21248">
    <property type="entry name" value="CARDIOLIPIN SYNTHASE"/>
    <property type="match status" value="1"/>
</dbReference>
<dbReference type="EMBL" id="FOES01000008">
    <property type="protein sequence ID" value="SEQ20840.1"/>
    <property type="molecule type" value="Genomic_DNA"/>
</dbReference>
<dbReference type="InterPro" id="IPR001736">
    <property type="entry name" value="PLipase_D/transphosphatidylase"/>
</dbReference>
<dbReference type="STRING" id="571933.SAMN05216362_10867"/>
<dbReference type="OrthoDB" id="9762009at2"/>
<dbReference type="SMART" id="SM00155">
    <property type="entry name" value="PLDc"/>
    <property type="match status" value="2"/>
</dbReference>
<dbReference type="PROSITE" id="PS50035">
    <property type="entry name" value="PLD"/>
    <property type="match status" value="2"/>
</dbReference>
<evidence type="ECO:0000313" key="2">
    <source>
        <dbReference type="EMBL" id="SEQ20840.1"/>
    </source>
</evidence>
<gene>
    <name evidence="2" type="ORF">SAMN05216362_10867</name>
</gene>
<dbReference type="CDD" id="cd09110">
    <property type="entry name" value="PLDc_CLS_1"/>
    <property type="match status" value="1"/>
</dbReference>
<dbReference type="RefSeq" id="WP_091773131.1">
    <property type="nucleotide sequence ID" value="NZ_FOES01000008.1"/>
</dbReference>
<dbReference type="GO" id="GO:0030572">
    <property type="term" value="F:phosphatidyltransferase activity"/>
    <property type="evidence" value="ECO:0007669"/>
    <property type="project" value="UniProtKB-ARBA"/>
</dbReference>
<dbReference type="Gene3D" id="3.30.870.10">
    <property type="entry name" value="Endonuclease Chain A"/>
    <property type="match status" value="2"/>
</dbReference>
<accession>A0A1H9E526</accession>
<dbReference type="PANTHER" id="PTHR21248:SF7">
    <property type="entry name" value="MINOR CARDIOLIPIN SYNTHASE CLSB"/>
    <property type="match status" value="1"/>
</dbReference>
<reference evidence="2 3" key="1">
    <citation type="submission" date="2016-10" db="EMBL/GenBank/DDBJ databases">
        <authorList>
            <person name="de Groot N.N."/>
        </authorList>
    </citation>
    <scope>NUCLEOTIDE SEQUENCE [LARGE SCALE GENOMIC DNA]</scope>
    <source>
        <strain evidence="2 3">DSM 21633</strain>
    </source>
</reference>
<dbReference type="InterPro" id="IPR025202">
    <property type="entry name" value="PLD-like_dom"/>
</dbReference>
<dbReference type="Proteomes" id="UP000199427">
    <property type="component" value="Unassembled WGS sequence"/>
</dbReference>
<dbReference type="CDD" id="cd09112">
    <property type="entry name" value="PLDc_CLS_2"/>
    <property type="match status" value="1"/>
</dbReference>
<feature type="domain" description="PLD phosphodiesterase" evidence="1">
    <location>
        <begin position="132"/>
        <end position="159"/>
    </location>
</feature>
<feature type="domain" description="PLD phosphodiesterase" evidence="1">
    <location>
        <begin position="301"/>
        <end position="328"/>
    </location>
</feature>
<dbReference type="SUPFAM" id="SSF56024">
    <property type="entry name" value="Phospholipase D/nuclease"/>
    <property type="match status" value="2"/>
</dbReference>